<keyword evidence="3 6" id="KW-0812">Transmembrane</keyword>
<keyword evidence="9" id="KW-1185">Reference proteome</keyword>
<evidence type="ECO:0000256" key="6">
    <source>
        <dbReference type="SAM" id="Phobius"/>
    </source>
</evidence>
<dbReference type="GO" id="GO:0005886">
    <property type="term" value="C:plasma membrane"/>
    <property type="evidence" value="ECO:0007669"/>
    <property type="project" value="UniProtKB-SubCell"/>
</dbReference>
<feature type="domain" description="EamA" evidence="7">
    <location>
        <begin position="7"/>
        <end position="139"/>
    </location>
</feature>
<reference evidence="8 9" key="1">
    <citation type="submission" date="2016-10" db="EMBL/GenBank/DDBJ databases">
        <authorList>
            <person name="Varghese N."/>
            <person name="Submissions S."/>
        </authorList>
    </citation>
    <scope>NUCLEOTIDE SEQUENCE [LARGE SCALE GENOMIC DNA]</scope>
    <source>
        <strain evidence="8 9">DSM 29073</strain>
    </source>
</reference>
<evidence type="ECO:0000313" key="8">
    <source>
        <dbReference type="EMBL" id="SEF94966.1"/>
    </source>
</evidence>
<dbReference type="EMBL" id="FNVS01000010">
    <property type="protein sequence ID" value="SEF94966.1"/>
    <property type="molecule type" value="Genomic_DNA"/>
</dbReference>
<feature type="transmembrane region" description="Helical" evidence="6">
    <location>
        <begin position="70"/>
        <end position="92"/>
    </location>
</feature>
<evidence type="ECO:0000259" key="7">
    <source>
        <dbReference type="Pfam" id="PF00892"/>
    </source>
</evidence>
<name>A0A8G2F306_9BACT</name>
<dbReference type="AlphaFoldDB" id="A0A8G2F306"/>
<keyword evidence="5 6" id="KW-0472">Membrane</keyword>
<dbReference type="Proteomes" id="UP000236725">
    <property type="component" value="Unassembled WGS sequence"/>
</dbReference>
<sequence length="312" mass="34391">MNSEKQKGHLLILVANILFAINMPVSKYLLPTHLAPEALTIMRMSFACVMFWITSLFVPFEKVSLKDMGTLFICALCGVGFNQGLFIWGLNITSPVDASIIATAVPIFVMILAAIILKEPITRKKALGVLLGVTGAVSLILQSAHSSNQASSLAGNLMITFSGFIYSIYLVLSKPLTLKYSSVTMMKWMFLFSTLSVLPFTIGHIADSPAFQRSVLDFRELGAIFFVLFGATFVPYLLIPMSLKRIRPTTVSMYNYAQPIIASFIAVLIGQDSFSFYKLLSAAFVFVGVYMVTQSKSRADIEKERALETAKK</sequence>
<protein>
    <submittedName>
        <fullName evidence="8">EamA domain-containing membrane protein RarD</fullName>
    </submittedName>
</protein>
<evidence type="ECO:0000256" key="3">
    <source>
        <dbReference type="ARBA" id="ARBA00022692"/>
    </source>
</evidence>
<dbReference type="SUPFAM" id="SSF103481">
    <property type="entry name" value="Multidrug resistance efflux transporter EmrE"/>
    <property type="match status" value="2"/>
</dbReference>
<dbReference type="PANTHER" id="PTHR32322:SF18">
    <property type="entry name" value="S-ADENOSYLMETHIONINE_S-ADENOSYLHOMOCYSTEINE TRANSPORTER"/>
    <property type="match status" value="1"/>
</dbReference>
<dbReference type="InterPro" id="IPR050638">
    <property type="entry name" value="AA-Vitamin_Transporters"/>
</dbReference>
<proteinExistence type="predicted"/>
<evidence type="ECO:0000256" key="5">
    <source>
        <dbReference type="ARBA" id="ARBA00023136"/>
    </source>
</evidence>
<keyword evidence="2" id="KW-1003">Cell membrane</keyword>
<feature type="transmembrane region" description="Helical" evidence="6">
    <location>
        <begin position="150"/>
        <end position="172"/>
    </location>
</feature>
<feature type="transmembrane region" description="Helical" evidence="6">
    <location>
        <begin position="275"/>
        <end position="293"/>
    </location>
</feature>
<feature type="transmembrane region" description="Helical" evidence="6">
    <location>
        <begin position="98"/>
        <end position="117"/>
    </location>
</feature>
<dbReference type="InterPro" id="IPR000620">
    <property type="entry name" value="EamA_dom"/>
</dbReference>
<feature type="transmembrane region" description="Helical" evidence="6">
    <location>
        <begin position="184"/>
        <end position="206"/>
    </location>
</feature>
<dbReference type="RefSeq" id="WP_103983528.1">
    <property type="nucleotide sequence ID" value="NZ_FNVS01000010.1"/>
</dbReference>
<dbReference type="InterPro" id="IPR037185">
    <property type="entry name" value="EmrE-like"/>
</dbReference>
<comment type="subcellular location">
    <subcellularLocation>
        <location evidence="1">Cell membrane</location>
        <topology evidence="1">Multi-pass membrane protein</topology>
    </subcellularLocation>
</comment>
<accession>A0A8G2F306</accession>
<feature type="transmembrane region" description="Helical" evidence="6">
    <location>
        <begin position="126"/>
        <end position="144"/>
    </location>
</feature>
<evidence type="ECO:0000256" key="1">
    <source>
        <dbReference type="ARBA" id="ARBA00004651"/>
    </source>
</evidence>
<feature type="domain" description="EamA" evidence="7">
    <location>
        <begin position="154"/>
        <end position="293"/>
    </location>
</feature>
<keyword evidence="4 6" id="KW-1133">Transmembrane helix</keyword>
<organism evidence="8 9">
    <name type="scientific">Parabacteroides chinchillae</name>
    <dbReference type="NCBI Taxonomy" id="871327"/>
    <lineage>
        <taxon>Bacteria</taxon>
        <taxon>Pseudomonadati</taxon>
        <taxon>Bacteroidota</taxon>
        <taxon>Bacteroidia</taxon>
        <taxon>Bacteroidales</taxon>
        <taxon>Tannerellaceae</taxon>
        <taxon>Parabacteroides</taxon>
    </lineage>
</organism>
<gene>
    <name evidence="8" type="ORF">SAMN05444001_11071</name>
</gene>
<dbReference type="Pfam" id="PF00892">
    <property type="entry name" value="EamA"/>
    <property type="match status" value="2"/>
</dbReference>
<evidence type="ECO:0000256" key="4">
    <source>
        <dbReference type="ARBA" id="ARBA00022989"/>
    </source>
</evidence>
<feature type="transmembrane region" description="Helical" evidence="6">
    <location>
        <begin position="9"/>
        <end position="29"/>
    </location>
</feature>
<dbReference type="PANTHER" id="PTHR32322">
    <property type="entry name" value="INNER MEMBRANE TRANSPORTER"/>
    <property type="match status" value="1"/>
</dbReference>
<comment type="caution">
    <text evidence="8">The sequence shown here is derived from an EMBL/GenBank/DDBJ whole genome shotgun (WGS) entry which is preliminary data.</text>
</comment>
<feature type="transmembrane region" description="Helical" evidence="6">
    <location>
        <begin position="251"/>
        <end position="269"/>
    </location>
</feature>
<evidence type="ECO:0000256" key="2">
    <source>
        <dbReference type="ARBA" id="ARBA00022475"/>
    </source>
</evidence>
<feature type="transmembrane region" description="Helical" evidence="6">
    <location>
        <begin position="221"/>
        <end position="239"/>
    </location>
</feature>
<evidence type="ECO:0000313" key="9">
    <source>
        <dbReference type="Proteomes" id="UP000236725"/>
    </source>
</evidence>
<feature type="transmembrane region" description="Helical" evidence="6">
    <location>
        <begin position="41"/>
        <end position="58"/>
    </location>
</feature>